<organism evidence="2 3">
    <name type="scientific">Nocardioides marmoribigeumensis</name>
    <dbReference type="NCBI Taxonomy" id="433649"/>
    <lineage>
        <taxon>Bacteria</taxon>
        <taxon>Bacillati</taxon>
        <taxon>Actinomycetota</taxon>
        <taxon>Actinomycetes</taxon>
        <taxon>Propionibacteriales</taxon>
        <taxon>Nocardioidaceae</taxon>
        <taxon>Nocardioides</taxon>
    </lineage>
</organism>
<feature type="domain" description="NYN" evidence="1">
    <location>
        <begin position="85"/>
        <end position="148"/>
    </location>
</feature>
<sequence>MSRSEARRARAEVRWGHGRRLVVVDLENIAGGPCQTEDCAAWVRRRLADAGALRPGDHVTVAVDEGALPSVVWVWQGSVCRWGHGRDGADLALVEELGQRVHERFDEVVLASGDGLFADTVAALVARGVRVTVAAHGTSLSRRLATVASDLLLLSPGSTAAA</sequence>
<dbReference type="EMBL" id="JAVDYG010000001">
    <property type="protein sequence ID" value="MDR7360463.1"/>
    <property type="molecule type" value="Genomic_DNA"/>
</dbReference>
<accession>A0ABU2BRW5</accession>
<dbReference type="RefSeq" id="WP_310296944.1">
    <property type="nucleotide sequence ID" value="NZ_BAAAPS010000006.1"/>
</dbReference>
<evidence type="ECO:0000313" key="3">
    <source>
        <dbReference type="Proteomes" id="UP001183648"/>
    </source>
</evidence>
<gene>
    <name evidence="2" type="ORF">J2S63_000016</name>
</gene>
<protein>
    <recommendedName>
        <fullName evidence="1">NYN domain-containing protein</fullName>
    </recommendedName>
</protein>
<dbReference type="Pfam" id="PF01936">
    <property type="entry name" value="NYN"/>
    <property type="match status" value="1"/>
</dbReference>
<dbReference type="InterPro" id="IPR021139">
    <property type="entry name" value="NYN"/>
</dbReference>
<dbReference type="Gene3D" id="3.40.50.1010">
    <property type="entry name" value="5'-nuclease"/>
    <property type="match status" value="1"/>
</dbReference>
<name>A0ABU2BRW5_9ACTN</name>
<reference evidence="2 3" key="1">
    <citation type="submission" date="2023-07" db="EMBL/GenBank/DDBJ databases">
        <title>Sequencing the genomes of 1000 actinobacteria strains.</title>
        <authorList>
            <person name="Klenk H.-P."/>
        </authorList>
    </citation>
    <scope>NUCLEOTIDE SEQUENCE [LARGE SCALE GENOMIC DNA]</scope>
    <source>
        <strain evidence="2 3">DSM 19426</strain>
    </source>
</reference>
<proteinExistence type="predicted"/>
<evidence type="ECO:0000313" key="2">
    <source>
        <dbReference type="EMBL" id="MDR7360463.1"/>
    </source>
</evidence>
<evidence type="ECO:0000259" key="1">
    <source>
        <dbReference type="Pfam" id="PF01936"/>
    </source>
</evidence>
<dbReference type="Proteomes" id="UP001183648">
    <property type="component" value="Unassembled WGS sequence"/>
</dbReference>
<keyword evidence="3" id="KW-1185">Reference proteome</keyword>
<comment type="caution">
    <text evidence="2">The sequence shown here is derived from an EMBL/GenBank/DDBJ whole genome shotgun (WGS) entry which is preliminary data.</text>
</comment>